<dbReference type="Proteomes" id="UP000749471">
    <property type="component" value="Unassembled WGS sequence"/>
</dbReference>
<feature type="transmembrane region" description="Helical" evidence="1">
    <location>
        <begin position="193"/>
        <end position="214"/>
    </location>
</feature>
<evidence type="ECO:0000256" key="1">
    <source>
        <dbReference type="SAM" id="Phobius"/>
    </source>
</evidence>
<dbReference type="Pfam" id="PF12679">
    <property type="entry name" value="ABC2_membrane_2"/>
    <property type="match status" value="1"/>
</dbReference>
<keyword evidence="1" id="KW-1133">Transmembrane helix</keyword>
<keyword evidence="1" id="KW-0812">Transmembrane</keyword>
<comment type="caution">
    <text evidence="2">The sequence shown here is derived from an EMBL/GenBank/DDBJ whole genome shotgun (WGS) entry which is preliminary data.</text>
</comment>
<proteinExistence type="predicted"/>
<sequence>MHLKILPFRNILIKKDFKIISWICLFIVFSIFMTMTLGIIREYRNYKYMVNYFEEASKEYNKEDLIKQSRGSVTGYLKHMGRGSSLAQMIIIPLVLSILLFSEEKRNRTFEALSSMPFTKYEIFFNKLVLCFITIVIANLINIIFLFIVKGINKELGMLYSMKDIIFWSIRYVYIVLAFLSFFTLLSTITGTTASFVVISIIFLVFPISFPLLLKLNLGIWGVNSSILMEIEKIGFRYNMFSIFDVNRLTLSIFIPLTIVFFIISIILFYKNKTERSGETLEFEKLEEFFTVGVTICTSLLFGLLSSDFSIGFGIDKFYLAIGYIVGGVLGYLAAYFSIKLNRVKG</sequence>
<dbReference type="InterPro" id="IPR053046">
    <property type="entry name" value="ABC-5_transporter"/>
</dbReference>
<dbReference type="EMBL" id="JAHLPM010000005">
    <property type="protein sequence ID" value="MBU5437799.1"/>
    <property type="molecule type" value="Genomic_DNA"/>
</dbReference>
<evidence type="ECO:0000313" key="2">
    <source>
        <dbReference type="EMBL" id="MBU5437799.1"/>
    </source>
</evidence>
<feature type="transmembrane region" description="Helical" evidence="1">
    <location>
        <begin position="289"/>
        <end position="306"/>
    </location>
</feature>
<dbReference type="RefSeq" id="WP_216518295.1">
    <property type="nucleotide sequence ID" value="NZ_JAHLPM010000005.1"/>
</dbReference>
<keyword evidence="3" id="KW-1185">Reference proteome</keyword>
<feature type="transmembrane region" description="Helical" evidence="1">
    <location>
        <begin position="165"/>
        <end position="186"/>
    </location>
</feature>
<keyword evidence="1" id="KW-0472">Membrane</keyword>
<accession>A0ABS6E6E4</accession>
<protein>
    <submittedName>
        <fullName evidence="2">ABC-2 transporter permease</fullName>
    </submittedName>
</protein>
<feature type="transmembrane region" description="Helical" evidence="1">
    <location>
        <begin position="318"/>
        <end position="339"/>
    </location>
</feature>
<organism evidence="2 3">
    <name type="scientific">Tissierella simiarum</name>
    <dbReference type="NCBI Taxonomy" id="2841534"/>
    <lineage>
        <taxon>Bacteria</taxon>
        <taxon>Bacillati</taxon>
        <taxon>Bacillota</taxon>
        <taxon>Tissierellia</taxon>
        <taxon>Tissierellales</taxon>
        <taxon>Tissierellaceae</taxon>
        <taxon>Tissierella</taxon>
    </lineage>
</organism>
<feature type="transmembrane region" description="Helical" evidence="1">
    <location>
        <begin position="20"/>
        <end position="40"/>
    </location>
</feature>
<feature type="transmembrane region" description="Helical" evidence="1">
    <location>
        <begin position="249"/>
        <end position="269"/>
    </location>
</feature>
<dbReference type="PANTHER" id="PTHR39177:SF1">
    <property type="entry name" value="ABC TRANSPORTER PERMEASE YTRC-RELATED"/>
    <property type="match status" value="1"/>
</dbReference>
<evidence type="ECO:0000313" key="3">
    <source>
        <dbReference type="Proteomes" id="UP000749471"/>
    </source>
</evidence>
<reference evidence="2 3" key="1">
    <citation type="submission" date="2021-06" db="EMBL/GenBank/DDBJ databases">
        <authorList>
            <person name="Sun Q."/>
            <person name="Li D."/>
        </authorList>
    </citation>
    <scope>NUCLEOTIDE SEQUENCE [LARGE SCALE GENOMIC DNA]</scope>
    <source>
        <strain evidence="2 3">MSJ-40</strain>
    </source>
</reference>
<feature type="transmembrane region" description="Helical" evidence="1">
    <location>
        <begin position="123"/>
        <end position="149"/>
    </location>
</feature>
<dbReference type="PANTHER" id="PTHR39177">
    <property type="entry name" value="ABC TRANSPORTER PERMEASE YTRC-RELATED"/>
    <property type="match status" value="1"/>
</dbReference>
<gene>
    <name evidence="2" type="ORF">KQI42_07255</name>
</gene>
<feature type="transmembrane region" description="Helical" evidence="1">
    <location>
        <begin position="85"/>
        <end position="102"/>
    </location>
</feature>
<name>A0ABS6E6E4_9FIRM</name>